<reference evidence="4 5" key="1">
    <citation type="journal article" date="2018" name="Mol. Ecol.">
        <title>The obligate alkalophilic soda-lake fungus Sodiomyces alkalinus has shifted to a protein diet.</title>
        <authorList>
            <person name="Grum-Grzhimaylo A.A."/>
            <person name="Falkoski D.L."/>
            <person name="van den Heuvel J."/>
            <person name="Valero-Jimenez C.A."/>
            <person name="Min B."/>
            <person name="Choi I.G."/>
            <person name="Lipzen A."/>
            <person name="Daum C.G."/>
            <person name="Aanen D.K."/>
            <person name="Tsang A."/>
            <person name="Henrissat B."/>
            <person name="Bilanenko E.N."/>
            <person name="de Vries R.P."/>
            <person name="van Kan J.A.L."/>
            <person name="Grigoriev I.V."/>
            <person name="Debets A.J.M."/>
        </authorList>
    </citation>
    <scope>NUCLEOTIDE SEQUENCE [LARGE SCALE GENOMIC DNA]</scope>
    <source>
        <strain evidence="4 5">F11</strain>
    </source>
</reference>
<feature type="domain" description="RWD" evidence="3">
    <location>
        <begin position="8"/>
        <end position="123"/>
    </location>
</feature>
<dbReference type="SMART" id="SM00591">
    <property type="entry name" value="RWD"/>
    <property type="match status" value="1"/>
</dbReference>
<feature type="coiled-coil region" evidence="1">
    <location>
        <begin position="113"/>
        <end position="189"/>
    </location>
</feature>
<keyword evidence="5" id="KW-1185">Reference proteome</keyword>
<sequence length="234" mass="27023">MGREEQIEEREVLESIFPDEITEISDTEFRIKITLDLDVQEEQDDDLPTMLLYVRYPEAYPDEPPFLDIQAPPNTVSSPDLPFSVSEDKTQLMEALEVAIQENLGMAMVFSLVTTLKDAAEQLIADRRAEQEKVREEAAMAVEREENKKFQGTAVNRETFLRWRDAFMREMEENRVREEEERLAELKKARVKEPVKLTGRQLWERGLAGKTDAEEVDDEDGISQGLEKLKVEAT</sequence>
<keyword evidence="1" id="KW-0175">Coiled coil</keyword>
<evidence type="ECO:0000256" key="1">
    <source>
        <dbReference type="SAM" id="Coils"/>
    </source>
</evidence>
<dbReference type="CDD" id="cd23823">
    <property type="entry name" value="RWD_GCN2"/>
    <property type="match status" value="1"/>
</dbReference>
<dbReference type="PROSITE" id="PS50908">
    <property type="entry name" value="RWD"/>
    <property type="match status" value="1"/>
</dbReference>
<dbReference type="OrthoDB" id="277175at2759"/>
<name>A0A3N2PR53_SODAK</name>
<dbReference type="PANTHER" id="PTHR12292">
    <property type="entry name" value="RWD DOMAIN-CONTAINING PROTEIN"/>
    <property type="match status" value="1"/>
</dbReference>
<evidence type="ECO:0000313" key="4">
    <source>
        <dbReference type="EMBL" id="ROT36992.1"/>
    </source>
</evidence>
<dbReference type="FunFam" id="3.10.110.10:FF:000075">
    <property type="entry name" value="RWD domain-containing protein (Gir2)"/>
    <property type="match status" value="1"/>
</dbReference>
<dbReference type="SUPFAM" id="SSF54495">
    <property type="entry name" value="UBC-like"/>
    <property type="match status" value="1"/>
</dbReference>
<dbReference type="Gene3D" id="3.10.110.10">
    <property type="entry name" value="Ubiquitin Conjugating Enzyme"/>
    <property type="match status" value="1"/>
</dbReference>
<dbReference type="InterPro" id="IPR016135">
    <property type="entry name" value="UBQ-conjugating_enzyme/RWD"/>
</dbReference>
<dbReference type="Pfam" id="PF05773">
    <property type="entry name" value="RWD"/>
    <property type="match status" value="1"/>
</dbReference>
<evidence type="ECO:0000259" key="3">
    <source>
        <dbReference type="PROSITE" id="PS50908"/>
    </source>
</evidence>
<proteinExistence type="predicted"/>
<gene>
    <name evidence="4" type="ORF">SODALDRAFT_335210</name>
</gene>
<dbReference type="RefSeq" id="XP_028464798.1">
    <property type="nucleotide sequence ID" value="XM_028612395.1"/>
</dbReference>
<dbReference type="EMBL" id="ML119058">
    <property type="protein sequence ID" value="ROT36992.1"/>
    <property type="molecule type" value="Genomic_DNA"/>
</dbReference>
<feature type="region of interest" description="Disordered" evidence="2">
    <location>
        <begin position="210"/>
        <end position="234"/>
    </location>
</feature>
<dbReference type="InterPro" id="IPR006575">
    <property type="entry name" value="RWD_dom"/>
</dbReference>
<dbReference type="Proteomes" id="UP000272025">
    <property type="component" value="Unassembled WGS sequence"/>
</dbReference>
<evidence type="ECO:0000256" key="2">
    <source>
        <dbReference type="SAM" id="MobiDB-lite"/>
    </source>
</evidence>
<protein>
    <submittedName>
        <fullName evidence="4">RWD domain-containing protein</fullName>
    </submittedName>
</protein>
<dbReference type="STRING" id="1314773.A0A3N2PR53"/>
<accession>A0A3N2PR53</accession>
<dbReference type="AlphaFoldDB" id="A0A3N2PR53"/>
<dbReference type="InterPro" id="IPR040213">
    <property type="entry name" value="GIR2-like"/>
</dbReference>
<organism evidence="4 5">
    <name type="scientific">Sodiomyces alkalinus (strain CBS 110278 / VKM F-3762 / F11)</name>
    <name type="common">Alkaliphilic filamentous fungus</name>
    <dbReference type="NCBI Taxonomy" id="1314773"/>
    <lineage>
        <taxon>Eukaryota</taxon>
        <taxon>Fungi</taxon>
        <taxon>Dikarya</taxon>
        <taxon>Ascomycota</taxon>
        <taxon>Pezizomycotina</taxon>
        <taxon>Sordariomycetes</taxon>
        <taxon>Hypocreomycetidae</taxon>
        <taxon>Glomerellales</taxon>
        <taxon>Plectosphaerellaceae</taxon>
        <taxon>Sodiomyces</taxon>
    </lineage>
</organism>
<dbReference type="GeneID" id="39580873"/>
<evidence type="ECO:0000313" key="5">
    <source>
        <dbReference type="Proteomes" id="UP000272025"/>
    </source>
</evidence>